<keyword evidence="2" id="KW-1133">Transmembrane helix</keyword>
<proteinExistence type="predicted"/>
<dbReference type="OrthoDB" id="272592at2759"/>
<dbReference type="EMBL" id="JAFEUZ010000036">
    <property type="protein sequence ID" value="KAG5464077.1"/>
    <property type="molecule type" value="Genomic_DNA"/>
</dbReference>
<name>A0A836K9P3_9TRYP</name>
<evidence type="ECO:0000313" key="4">
    <source>
        <dbReference type="Proteomes" id="UP000673552"/>
    </source>
</evidence>
<protein>
    <submittedName>
        <fullName evidence="3">Uncharacterized protein</fullName>
    </submittedName>
</protein>
<dbReference type="GeneID" id="92510421"/>
<feature type="region of interest" description="Disordered" evidence="1">
    <location>
        <begin position="245"/>
        <end position="265"/>
    </location>
</feature>
<gene>
    <name evidence="3" type="ORF">LSCM1_00257</name>
</gene>
<comment type="caution">
    <text evidence="3">The sequence shown here is derived from an EMBL/GenBank/DDBJ whole genome shotgun (WGS) entry which is preliminary data.</text>
</comment>
<sequence length="449" mass="48838">MQGVKIALLVITVVIFVVLAALLIFLICWFSRRRCHSASKANTSRYLESVARTSHDALDTGGAFAKLYRGDPRLRPSAYLLYFLDFQGKLQWVDFRTKPAVGIATESAMQQYIFENLQPTIQEGSRLVRLPPEMLALSYVNDNQALVVMDLDRLLARDAEFGARMRHTAERPLLLSRLVADSSNESVFTALHRYGHTGGDAAVAPAAQAGAPRPTSIVTSPPQQHHQQVQADLRESCTNPMAIAPGVPAATLDTPTPPPVAQSSVAPPLPLPLPGNFNSVYAFDASGMAPTPVIHPCGTHHITTSTLVSVTAASYTVLHVDGSRTELGAANTERIEAARLRWDRRQSLVVPLASDMSGSQCVIDPITGTAKLFAAPSALGTGVDSVLSIECERADALYYTVERINSTQWLSFCKPFYLPAGRWCVRARAVLHRDNSSRTAAKVFTVYVM</sequence>
<accession>A0A836K9P3</accession>
<dbReference type="KEGG" id="lmat:92510421"/>
<keyword evidence="2" id="KW-0472">Membrane</keyword>
<evidence type="ECO:0000313" key="3">
    <source>
        <dbReference type="EMBL" id="KAG5464077.1"/>
    </source>
</evidence>
<evidence type="ECO:0000256" key="2">
    <source>
        <dbReference type="SAM" id="Phobius"/>
    </source>
</evidence>
<reference evidence="3 4" key="1">
    <citation type="submission" date="2021-03" db="EMBL/GenBank/DDBJ databases">
        <title>Leishmania (Mundinia) martiniquensis Genome sequencing and assembly.</title>
        <authorList>
            <person name="Almutairi H."/>
            <person name="Gatherer D."/>
        </authorList>
    </citation>
    <scope>NUCLEOTIDE SEQUENCE [LARGE SCALE GENOMIC DNA]</scope>
    <source>
        <strain evidence="3">LSCM1</strain>
    </source>
</reference>
<evidence type="ECO:0000256" key="1">
    <source>
        <dbReference type="SAM" id="MobiDB-lite"/>
    </source>
</evidence>
<dbReference type="RefSeq" id="XP_067174014.1">
    <property type="nucleotide sequence ID" value="XM_067317909.1"/>
</dbReference>
<dbReference type="AlphaFoldDB" id="A0A836K9P3"/>
<dbReference type="Proteomes" id="UP000673552">
    <property type="component" value="Chromosome 36"/>
</dbReference>
<organism evidence="3 4">
    <name type="scientific">Leishmania martiniquensis</name>
    <dbReference type="NCBI Taxonomy" id="1580590"/>
    <lineage>
        <taxon>Eukaryota</taxon>
        <taxon>Discoba</taxon>
        <taxon>Euglenozoa</taxon>
        <taxon>Kinetoplastea</taxon>
        <taxon>Metakinetoplastina</taxon>
        <taxon>Trypanosomatida</taxon>
        <taxon>Trypanosomatidae</taxon>
        <taxon>Leishmaniinae</taxon>
        <taxon>Leishmania</taxon>
    </lineage>
</organism>
<keyword evidence="2" id="KW-0812">Transmembrane</keyword>
<feature type="transmembrane region" description="Helical" evidence="2">
    <location>
        <begin position="6"/>
        <end position="30"/>
    </location>
</feature>
<keyword evidence="4" id="KW-1185">Reference proteome</keyword>